<dbReference type="GO" id="GO:0016301">
    <property type="term" value="F:kinase activity"/>
    <property type="evidence" value="ECO:0007669"/>
    <property type="project" value="UniProtKB-KW"/>
</dbReference>
<organism evidence="1 2">
    <name type="scientific">Candidatus Pseudobacter hemicellulosilyticus</name>
    <dbReference type="NCBI Taxonomy" id="3121375"/>
    <lineage>
        <taxon>Bacteria</taxon>
        <taxon>Pseudomonadati</taxon>
        <taxon>Bacteroidota</taxon>
        <taxon>Chitinophagia</taxon>
        <taxon>Chitinophagales</taxon>
        <taxon>Chitinophagaceae</taxon>
        <taxon>Pseudobacter</taxon>
    </lineage>
</organism>
<dbReference type="Proteomes" id="UP001220610">
    <property type="component" value="Chromosome"/>
</dbReference>
<dbReference type="Pfam" id="PF08757">
    <property type="entry name" value="CotH"/>
    <property type="match status" value="1"/>
</dbReference>
<evidence type="ECO:0000313" key="2">
    <source>
        <dbReference type="Proteomes" id="UP001220610"/>
    </source>
</evidence>
<accession>A0AAJ5WN61</accession>
<dbReference type="AlphaFoldDB" id="A0AAJ5WN61"/>
<keyword evidence="1" id="KW-0808">Transferase</keyword>
<evidence type="ECO:0000313" key="1">
    <source>
        <dbReference type="EMBL" id="WEK33736.1"/>
    </source>
</evidence>
<dbReference type="PROSITE" id="PS51257">
    <property type="entry name" value="PROKAR_LIPOPROTEIN"/>
    <property type="match status" value="1"/>
</dbReference>
<name>A0AAJ5WN61_9BACT</name>
<keyword evidence="1" id="KW-0418">Kinase</keyword>
<dbReference type="InterPro" id="IPR014867">
    <property type="entry name" value="Spore_coat_CotH_CotH2/3/7"/>
</dbReference>
<sequence>MKPYLLLTLFLLTIASCKKDDKPQPPLAALQGFVITAEKNSALLETDLTATIKADTIVVHLPEEFVNKELVVDFSIDAADRLYYNNTRLTGNSASIKLTNGAVISVSADNKKTALYFLQLITYAEEGLRLTAFGFTTANNATLQSDIHFAVGAAGISGNLSPFLTTLVPTLSTKAAGIEFNNIPFTGKEAINFSMPVVCTLISDKGTRKAYTVTTGFDNLPRLTINTDGAVAIASKDVYVNGSLVIQGAGQYPDTTLKTQVKGRGNSTWGYPKKPYRLKLDKKAALFGLSEEKDWVLLANYIDESLVLNALAMKIGQLLEIPYTNHIVPVELYINGVYNGVYMLTEQVEVESNRVNVKDGYLLELDSYYDEEYKFRTTAYDLPVNIKYPELENNADIAAIQQSFQQLETLVAAASFPDNNYGTLIDKVSIANYLLTYMMTDNQEINHPKSTYINKTGAGKYTMGPIWDFDWAAGYEGAADHFAYYNRPLFWTTPSAGTRFFQRFLQDPEVKTLLQQKWTDFKAHKLDQLQQYRDTYIKAITAARERDYAKWGRGEAGYVSIVSKLKTWMQNRYAYLDTYIGGL</sequence>
<dbReference type="EMBL" id="CP119311">
    <property type="protein sequence ID" value="WEK33736.1"/>
    <property type="molecule type" value="Genomic_DNA"/>
</dbReference>
<protein>
    <submittedName>
        <fullName evidence="1">CotH kinase family protein</fullName>
    </submittedName>
</protein>
<proteinExistence type="predicted"/>
<gene>
    <name evidence="1" type="ORF">P0Y53_14690</name>
</gene>
<reference evidence="1" key="1">
    <citation type="submission" date="2023-03" db="EMBL/GenBank/DDBJ databases">
        <title>Andean soil-derived lignocellulolytic bacterial consortium as a source of novel taxa and putative plastic-active enzymes.</title>
        <authorList>
            <person name="Diaz-Garcia L."/>
            <person name="Chuvochina M."/>
            <person name="Feuerriegel G."/>
            <person name="Bunk B."/>
            <person name="Sproer C."/>
            <person name="Streit W.R."/>
            <person name="Rodriguez L.M."/>
            <person name="Overmann J."/>
            <person name="Jimenez D.J."/>
        </authorList>
    </citation>
    <scope>NUCLEOTIDE SEQUENCE</scope>
    <source>
        <strain evidence="1">MAG 7</strain>
    </source>
</reference>